<evidence type="ECO:0000256" key="1">
    <source>
        <dbReference type="SAM" id="MobiDB-lite"/>
    </source>
</evidence>
<keyword evidence="2" id="KW-0812">Transmembrane</keyword>
<keyword evidence="2" id="KW-1133">Transmembrane helix</keyword>
<name>A0A422PY71_9TRYP</name>
<dbReference type="RefSeq" id="XP_029229912.1">
    <property type="nucleotide sequence ID" value="XM_029369932.1"/>
</dbReference>
<organism evidence="3 4">
    <name type="scientific">Trypanosoma conorhini</name>
    <dbReference type="NCBI Taxonomy" id="83891"/>
    <lineage>
        <taxon>Eukaryota</taxon>
        <taxon>Discoba</taxon>
        <taxon>Euglenozoa</taxon>
        <taxon>Kinetoplastea</taxon>
        <taxon>Metakinetoplastina</taxon>
        <taxon>Trypanosomatida</taxon>
        <taxon>Trypanosomatidae</taxon>
        <taxon>Trypanosoma</taxon>
    </lineage>
</organism>
<feature type="transmembrane region" description="Helical" evidence="2">
    <location>
        <begin position="217"/>
        <end position="236"/>
    </location>
</feature>
<feature type="region of interest" description="Disordered" evidence="1">
    <location>
        <begin position="143"/>
        <end position="169"/>
    </location>
</feature>
<dbReference type="AlphaFoldDB" id="A0A422PY71"/>
<feature type="region of interest" description="Disordered" evidence="1">
    <location>
        <begin position="1"/>
        <end position="21"/>
    </location>
</feature>
<dbReference type="EMBL" id="MKKU01000132">
    <property type="protein sequence ID" value="RNF22683.1"/>
    <property type="molecule type" value="Genomic_DNA"/>
</dbReference>
<reference evidence="3 4" key="1">
    <citation type="journal article" date="2018" name="BMC Genomics">
        <title>Genomic comparison of Trypanosoma conorhini and Trypanosoma rangeli to Trypanosoma cruzi strains of high and low virulence.</title>
        <authorList>
            <person name="Bradwell K.R."/>
            <person name="Koparde V.N."/>
            <person name="Matveyev A.V."/>
            <person name="Serrano M.G."/>
            <person name="Alves J.M."/>
            <person name="Parikh H."/>
            <person name="Huang B."/>
            <person name="Lee V."/>
            <person name="Espinosa-Alvarez O."/>
            <person name="Ortiz P.A."/>
            <person name="Costa-Martins A.G."/>
            <person name="Teixeira M.M."/>
            <person name="Buck G.A."/>
        </authorList>
    </citation>
    <scope>NUCLEOTIDE SEQUENCE [LARGE SCALE GENOMIC DNA]</scope>
    <source>
        <strain evidence="3 4">025E</strain>
    </source>
</reference>
<sequence length="267" mass="28118">MASETATALVAGGSKKKQRPPAPPPLLVPLWRLITVEATIYAVCHVFCLGLVLFAVSDASLSDLTRGLLRQLRGPPQEVPPPERSPFEVLRDYREAAAAGTAAPSHEVSSDLLITMLLPFSLHAFFLALMRRLQDVVEDETKRREGAAGTAPSQAEAAAAGRTSGDAGAAAPRPWWMVNCDTVVKNTFIGLTSVLCILVPVSVLSQKASEVRGLGPAASLMSIAVGLCALEGHGGVRSLQKLFNGLQAINVVVLVVLVAVANLCPKE</sequence>
<evidence type="ECO:0000313" key="3">
    <source>
        <dbReference type="EMBL" id="RNF22683.1"/>
    </source>
</evidence>
<evidence type="ECO:0000256" key="2">
    <source>
        <dbReference type="SAM" id="Phobius"/>
    </source>
</evidence>
<accession>A0A422PY71</accession>
<dbReference type="OrthoDB" id="246626at2759"/>
<comment type="caution">
    <text evidence="3">The sequence shown here is derived from an EMBL/GenBank/DDBJ whole genome shotgun (WGS) entry which is preliminary data.</text>
</comment>
<feature type="transmembrane region" description="Helical" evidence="2">
    <location>
        <begin position="30"/>
        <end position="56"/>
    </location>
</feature>
<feature type="transmembrane region" description="Helical" evidence="2">
    <location>
        <begin position="242"/>
        <end position="264"/>
    </location>
</feature>
<dbReference type="GeneID" id="40316621"/>
<evidence type="ECO:0000313" key="4">
    <source>
        <dbReference type="Proteomes" id="UP000284403"/>
    </source>
</evidence>
<dbReference type="Proteomes" id="UP000284403">
    <property type="component" value="Unassembled WGS sequence"/>
</dbReference>
<feature type="transmembrane region" description="Helical" evidence="2">
    <location>
        <begin position="187"/>
        <end position="205"/>
    </location>
</feature>
<proteinExistence type="predicted"/>
<keyword evidence="2" id="KW-0472">Membrane</keyword>
<protein>
    <submittedName>
        <fullName evidence="3">Uncharacterized protein</fullName>
    </submittedName>
</protein>
<keyword evidence="4" id="KW-1185">Reference proteome</keyword>
<gene>
    <name evidence="3" type="ORF">Tco025E_03010</name>
</gene>